<evidence type="ECO:0000256" key="4">
    <source>
        <dbReference type="ARBA" id="ARBA00022842"/>
    </source>
</evidence>
<evidence type="ECO:0000256" key="2">
    <source>
        <dbReference type="ARBA" id="ARBA00022723"/>
    </source>
</evidence>
<dbReference type="GO" id="GO:0046872">
    <property type="term" value="F:metal ion binding"/>
    <property type="evidence" value="ECO:0007669"/>
    <property type="project" value="UniProtKB-KW"/>
</dbReference>
<dbReference type="PANTHER" id="PTHR30001">
    <property type="entry name" value="RIBONUCLEASE"/>
    <property type="match status" value="1"/>
</dbReference>
<keyword evidence="4" id="KW-0460">Magnesium</keyword>
<accession>A0A1X7J8Z3</accession>
<dbReference type="InterPro" id="IPR003029">
    <property type="entry name" value="S1_domain"/>
</dbReference>
<dbReference type="SMART" id="SM00316">
    <property type="entry name" value="S1"/>
    <property type="match status" value="1"/>
</dbReference>
<dbReference type="GO" id="GO:0003723">
    <property type="term" value="F:RNA binding"/>
    <property type="evidence" value="ECO:0007669"/>
    <property type="project" value="UniProtKB-KW"/>
</dbReference>
<dbReference type="GO" id="GO:0016787">
    <property type="term" value="F:hydrolase activity"/>
    <property type="evidence" value="ECO:0007669"/>
    <property type="project" value="UniProtKB-KW"/>
</dbReference>
<sequence length="498" mass="56807">MSSEDKDIRILANTLDPEEMRVAIVEGERLRELFIERMWERQKSGEIYKARVESVLPGMNASFVNLGDGRNAFLYLNDARGHELKPGGDIVVQVTKTARKNKGARVTTRLSLPGRYLVLVPGSQDVGVSKRIERDEERLRLRSIAKELAKRESVGVIVRTAAEGAELDVLESDFSALLDLWKDIEKNSAKQSSPCLIYRDLGLTGRVLRDEFSERVFEIVTDNEEERSKVEEWLERYSGGIDCPVSVHRGNVPVFELYGLEKEIEAALDQKVWLKSGAYLVIEQTEALTVVDVNTGKFVGHSDLRNTVFQTNLEAAEEIAWQLRLRAIGGIVVVDFIDMDYQEDRKALVQRMEELFANDRCRTKVFGVTHLGLVEITRKRARADIRSILTRSCPFCGTPSRVLKEDSVAIIVKKFVRKICNSSRSESLMLELNSRMGEYLSETYLSQWEELFERTIALRCSDSMGWDKFRLDFQGDLEALERRICQLQKEGFVVYSTN</sequence>
<organism evidence="7 8">
    <name type="scientific">Dethiosulfovibrio salsuginis</name>
    <dbReference type="NCBI Taxonomy" id="561720"/>
    <lineage>
        <taxon>Bacteria</taxon>
        <taxon>Thermotogati</taxon>
        <taxon>Synergistota</taxon>
        <taxon>Synergistia</taxon>
        <taxon>Synergistales</taxon>
        <taxon>Dethiosulfovibrionaceae</taxon>
        <taxon>Dethiosulfovibrio</taxon>
    </lineage>
</organism>
<dbReference type="InterPro" id="IPR012340">
    <property type="entry name" value="NA-bd_OB-fold"/>
</dbReference>
<dbReference type="PROSITE" id="PS50126">
    <property type="entry name" value="S1"/>
    <property type="match status" value="1"/>
</dbReference>
<evidence type="ECO:0000313" key="7">
    <source>
        <dbReference type="EMBL" id="SMG24283.1"/>
    </source>
</evidence>
<dbReference type="EMBL" id="FXBB01000010">
    <property type="protein sequence ID" value="SMG24283.1"/>
    <property type="molecule type" value="Genomic_DNA"/>
</dbReference>
<dbReference type="STRING" id="561720.SAMN06275492_11016"/>
<name>A0A1X7J8Z3_9BACT</name>
<evidence type="ECO:0000259" key="6">
    <source>
        <dbReference type="PROSITE" id="PS50126"/>
    </source>
</evidence>
<dbReference type="Proteomes" id="UP000193355">
    <property type="component" value="Unassembled WGS sequence"/>
</dbReference>
<dbReference type="RefSeq" id="WP_085544310.1">
    <property type="nucleotide sequence ID" value="NZ_FXBB01000010.1"/>
</dbReference>
<dbReference type="Gene3D" id="2.40.50.140">
    <property type="entry name" value="Nucleic acid-binding proteins"/>
    <property type="match status" value="1"/>
</dbReference>
<proteinExistence type="predicted"/>
<evidence type="ECO:0000256" key="5">
    <source>
        <dbReference type="ARBA" id="ARBA00022884"/>
    </source>
</evidence>
<keyword evidence="2" id="KW-0479">Metal-binding</keyword>
<keyword evidence="5" id="KW-0694">RNA-binding</keyword>
<evidence type="ECO:0000313" key="8">
    <source>
        <dbReference type="Proteomes" id="UP000193355"/>
    </source>
</evidence>
<dbReference type="OrthoDB" id="9804278at2"/>
<keyword evidence="8" id="KW-1185">Reference proteome</keyword>
<comment type="cofactor">
    <cofactor evidence="1">
        <name>Mg(2+)</name>
        <dbReference type="ChEBI" id="CHEBI:18420"/>
    </cofactor>
</comment>
<evidence type="ECO:0000256" key="3">
    <source>
        <dbReference type="ARBA" id="ARBA00022801"/>
    </source>
</evidence>
<evidence type="ECO:0000256" key="1">
    <source>
        <dbReference type="ARBA" id="ARBA00001946"/>
    </source>
</evidence>
<dbReference type="NCBIfam" id="TIGR00757">
    <property type="entry name" value="RNaseEG"/>
    <property type="match status" value="1"/>
</dbReference>
<dbReference type="InterPro" id="IPR019307">
    <property type="entry name" value="RNA-bd_AU-1/RNase_E/G"/>
</dbReference>
<protein>
    <submittedName>
        <fullName evidence="7">Ribonuclease G</fullName>
    </submittedName>
</protein>
<reference evidence="8" key="1">
    <citation type="submission" date="2017-04" db="EMBL/GenBank/DDBJ databases">
        <authorList>
            <person name="Varghese N."/>
            <person name="Submissions S."/>
        </authorList>
    </citation>
    <scope>NUCLEOTIDE SEQUENCE [LARGE SCALE GENOMIC DNA]</scope>
    <source>
        <strain evidence="8">USBA 82</strain>
    </source>
</reference>
<dbReference type="SUPFAM" id="SSF50249">
    <property type="entry name" value="Nucleic acid-binding proteins"/>
    <property type="match status" value="1"/>
</dbReference>
<dbReference type="Pfam" id="PF10150">
    <property type="entry name" value="RNase_E_G"/>
    <property type="match status" value="1"/>
</dbReference>
<keyword evidence="3" id="KW-0378">Hydrolase</keyword>
<dbReference type="InterPro" id="IPR004659">
    <property type="entry name" value="RNase_E/G"/>
</dbReference>
<dbReference type="GO" id="GO:0004540">
    <property type="term" value="F:RNA nuclease activity"/>
    <property type="evidence" value="ECO:0007669"/>
    <property type="project" value="InterPro"/>
</dbReference>
<dbReference type="GO" id="GO:0006364">
    <property type="term" value="P:rRNA processing"/>
    <property type="evidence" value="ECO:0007669"/>
    <property type="project" value="TreeGrafter"/>
</dbReference>
<dbReference type="GO" id="GO:0005737">
    <property type="term" value="C:cytoplasm"/>
    <property type="evidence" value="ECO:0007669"/>
    <property type="project" value="TreeGrafter"/>
</dbReference>
<feature type="domain" description="S1 motif" evidence="6">
    <location>
        <begin position="45"/>
        <end position="109"/>
    </location>
</feature>
<gene>
    <name evidence="7" type="ORF">SAMN06275492_11016</name>
</gene>
<dbReference type="PANTHER" id="PTHR30001:SF0">
    <property type="entry name" value="RIBONUCLEASE G"/>
    <property type="match status" value="1"/>
</dbReference>
<dbReference type="CDD" id="cd04453">
    <property type="entry name" value="S1_RNase_E"/>
    <property type="match status" value="1"/>
</dbReference>
<dbReference type="AlphaFoldDB" id="A0A1X7J8Z3"/>